<evidence type="ECO:0000256" key="1">
    <source>
        <dbReference type="ARBA" id="ARBA00006484"/>
    </source>
</evidence>
<dbReference type="RefSeq" id="WP_126781703.1">
    <property type="nucleotide sequence ID" value="NZ_PIQC01000004.1"/>
</dbReference>
<name>A0A432Z0P8_9GAMM</name>
<evidence type="ECO:0000313" key="5">
    <source>
        <dbReference type="EMBL" id="RUO69729.1"/>
    </source>
</evidence>
<reference evidence="6" key="1">
    <citation type="journal article" date="2018" name="Front. Microbiol.">
        <title>Genome-Based Analysis Reveals the Taxonomy and Diversity of the Family Idiomarinaceae.</title>
        <authorList>
            <person name="Liu Y."/>
            <person name="Lai Q."/>
            <person name="Shao Z."/>
        </authorList>
    </citation>
    <scope>NUCLEOTIDE SEQUENCE [LARGE SCALE GENOMIC DNA]</scope>
    <source>
        <strain evidence="6">R22</strain>
    </source>
</reference>
<keyword evidence="2" id="KW-0560">Oxidoreductase</keyword>
<dbReference type="InterPro" id="IPR011285">
    <property type="entry name" value="FabG-rel"/>
</dbReference>
<evidence type="ECO:0000259" key="4">
    <source>
        <dbReference type="SMART" id="SM00822"/>
    </source>
</evidence>
<dbReference type="Pfam" id="PF00106">
    <property type="entry name" value="adh_short"/>
    <property type="match status" value="1"/>
</dbReference>
<keyword evidence="6" id="KW-1185">Reference proteome</keyword>
<dbReference type="PANTHER" id="PTHR42879">
    <property type="entry name" value="3-OXOACYL-(ACYL-CARRIER-PROTEIN) REDUCTASE"/>
    <property type="match status" value="1"/>
</dbReference>
<dbReference type="NCBIfam" id="NF004200">
    <property type="entry name" value="PRK05653.1-5"/>
    <property type="match status" value="1"/>
</dbReference>
<dbReference type="EMBL" id="PIQC01000004">
    <property type="protein sequence ID" value="RUO69729.1"/>
    <property type="molecule type" value="Genomic_DNA"/>
</dbReference>
<dbReference type="AlphaFoldDB" id="A0A432Z0P8"/>
<feature type="domain" description="Ketoreductase" evidence="4">
    <location>
        <begin position="3"/>
        <end position="189"/>
    </location>
</feature>
<evidence type="ECO:0000313" key="6">
    <source>
        <dbReference type="Proteomes" id="UP000288058"/>
    </source>
</evidence>
<dbReference type="SUPFAM" id="SSF51735">
    <property type="entry name" value="NAD(P)-binding Rossmann-fold domains"/>
    <property type="match status" value="1"/>
</dbReference>
<evidence type="ECO:0000256" key="3">
    <source>
        <dbReference type="RuleBase" id="RU000363"/>
    </source>
</evidence>
<dbReference type="CDD" id="cd05333">
    <property type="entry name" value="BKR_SDR_c"/>
    <property type="match status" value="1"/>
</dbReference>
<dbReference type="Proteomes" id="UP000288058">
    <property type="component" value="Unassembled WGS sequence"/>
</dbReference>
<dbReference type="PRINTS" id="PR00081">
    <property type="entry name" value="GDHRDH"/>
</dbReference>
<dbReference type="InterPro" id="IPR050259">
    <property type="entry name" value="SDR"/>
</dbReference>
<dbReference type="PANTHER" id="PTHR42879:SF2">
    <property type="entry name" value="3-OXOACYL-[ACYL-CARRIER-PROTEIN] REDUCTASE FABG"/>
    <property type="match status" value="1"/>
</dbReference>
<comment type="similarity">
    <text evidence="1 3">Belongs to the short-chain dehydrogenases/reductases (SDR) family.</text>
</comment>
<dbReference type="InterPro" id="IPR036291">
    <property type="entry name" value="NAD(P)-bd_dom_sf"/>
</dbReference>
<dbReference type="SMART" id="SM00822">
    <property type="entry name" value="PKS_KR"/>
    <property type="match status" value="1"/>
</dbReference>
<dbReference type="Gene3D" id="3.40.50.720">
    <property type="entry name" value="NAD(P)-binding Rossmann-like Domain"/>
    <property type="match status" value="1"/>
</dbReference>
<proteinExistence type="inferred from homology"/>
<dbReference type="InterPro" id="IPR002347">
    <property type="entry name" value="SDR_fam"/>
</dbReference>
<dbReference type="PRINTS" id="PR00080">
    <property type="entry name" value="SDRFAMILY"/>
</dbReference>
<dbReference type="GO" id="GO:0016491">
    <property type="term" value="F:oxidoreductase activity"/>
    <property type="evidence" value="ECO:0007669"/>
    <property type="project" value="UniProtKB-KW"/>
</dbReference>
<evidence type="ECO:0000256" key="2">
    <source>
        <dbReference type="ARBA" id="ARBA00023002"/>
    </source>
</evidence>
<dbReference type="InterPro" id="IPR057326">
    <property type="entry name" value="KR_dom"/>
</dbReference>
<gene>
    <name evidence="5" type="ORF">CWI78_06325</name>
</gene>
<dbReference type="OrthoDB" id="9804774at2"/>
<dbReference type="FunFam" id="3.40.50.720:FF:000173">
    <property type="entry name" value="3-oxoacyl-[acyl-carrier protein] reductase"/>
    <property type="match status" value="1"/>
</dbReference>
<dbReference type="NCBIfam" id="TIGR01831">
    <property type="entry name" value="fabG_rel"/>
    <property type="match status" value="1"/>
</dbReference>
<dbReference type="NCBIfam" id="NF009466">
    <property type="entry name" value="PRK12826.1-2"/>
    <property type="match status" value="1"/>
</dbReference>
<organism evidence="5 6">
    <name type="scientific">Idiomarina ramblicola</name>
    <dbReference type="NCBI Taxonomy" id="263724"/>
    <lineage>
        <taxon>Bacteria</taxon>
        <taxon>Pseudomonadati</taxon>
        <taxon>Pseudomonadota</taxon>
        <taxon>Gammaproteobacteria</taxon>
        <taxon>Alteromonadales</taxon>
        <taxon>Idiomarinaceae</taxon>
        <taxon>Idiomarina</taxon>
    </lineage>
</organism>
<sequence length="242" mass="25762">MAERVLVTGSGKGIGRAIALQLAKDGFDLAIHCRSDKASAEQVVEEIKVLGQQASLLVFDVSDREAARQAIEQDIADNGAYYGAVCNAGITRDGAFPSLTEDDWDSVLQTNLGGFYNVLHPLIMPMIQQRRGGRVVTIASVSGIAGNRGQVNYSASKGGVIAATKALSLELAKRKITVNCVAPGLIETDMTGELEHEKEILSMIPMRRAGKPEEVAGLVGYLFQPSAAYITRQVFSVNGGLV</sequence>
<accession>A0A432Z0P8</accession>
<comment type="caution">
    <text evidence="5">The sequence shown here is derived from an EMBL/GenBank/DDBJ whole genome shotgun (WGS) entry which is preliminary data.</text>
</comment>
<protein>
    <submittedName>
        <fullName evidence="5">3-oxoacyl-ACP reductase FabG</fullName>
    </submittedName>
</protein>